<protein>
    <submittedName>
        <fullName evidence="1">Uncharacterized protein</fullName>
    </submittedName>
</protein>
<organism evidence="1 2">
    <name type="scientific">Solanum commersonii</name>
    <name type="common">Commerson's wild potato</name>
    <name type="synonym">Commerson's nightshade</name>
    <dbReference type="NCBI Taxonomy" id="4109"/>
    <lineage>
        <taxon>Eukaryota</taxon>
        <taxon>Viridiplantae</taxon>
        <taxon>Streptophyta</taxon>
        <taxon>Embryophyta</taxon>
        <taxon>Tracheophyta</taxon>
        <taxon>Spermatophyta</taxon>
        <taxon>Magnoliopsida</taxon>
        <taxon>eudicotyledons</taxon>
        <taxon>Gunneridae</taxon>
        <taxon>Pentapetalae</taxon>
        <taxon>asterids</taxon>
        <taxon>lamiids</taxon>
        <taxon>Solanales</taxon>
        <taxon>Solanaceae</taxon>
        <taxon>Solanoideae</taxon>
        <taxon>Solaneae</taxon>
        <taxon>Solanum</taxon>
    </lineage>
</organism>
<dbReference type="OrthoDB" id="696485at2759"/>
<keyword evidence="2" id="KW-1185">Reference proteome</keyword>
<dbReference type="AlphaFoldDB" id="A0A9J6B7I2"/>
<gene>
    <name evidence="1" type="ORF">H5410_004371</name>
</gene>
<evidence type="ECO:0000313" key="2">
    <source>
        <dbReference type="Proteomes" id="UP000824120"/>
    </source>
</evidence>
<evidence type="ECO:0000313" key="1">
    <source>
        <dbReference type="EMBL" id="KAG5632654.1"/>
    </source>
</evidence>
<dbReference type="Proteomes" id="UP000824120">
    <property type="component" value="Chromosome 1"/>
</dbReference>
<reference evidence="1 2" key="1">
    <citation type="submission" date="2020-09" db="EMBL/GenBank/DDBJ databases">
        <title>De no assembly of potato wild relative species, Solanum commersonii.</title>
        <authorList>
            <person name="Cho K."/>
        </authorList>
    </citation>
    <scope>NUCLEOTIDE SEQUENCE [LARGE SCALE GENOMIC DNA]</scope>
    <source>
        <strain evidence="1">LZ3.2</strain>
        <tissue evidence="1">Leaf</tissue>
    </source>
</reference>
<proteinExistence type="predicted"/>
<name>A0A9J6B7I2_SOLCO</name>
<comment type="caution">
    <text evidence="1">The sequence shown here is derived from an EMBL/GenBank/DDBJ whole genome shotgun (WGS) entry which is preliminary data.</text>
</comment>
<dbReference type="EMBL" id="JACXVP010000001">
    <property type="protein sequence ID" value="KAG5632654.1"/>
    <property type="molecule type" value="Genomic_DNA"/>
</dbReference>
<accession>A0A9J6B7I2</accession>
<sequence length="160" mass="19293">MGSWKELLNFSRPWNDSKGSKTLKIHLYGSPLPWRSIWKMKAPSKVMLFVWSCWENNSYLFIHCPVTGQLWQLFLNMVGIRWSMPATSVDLLKCWNQNDGAISQKNWWKLVPSCIWWTIWKERNYRDFEDEYNFVEKIKMNCIFCFIFGVKKAMLKRLNH</sequence>